<reference evidence="1 2" key="1">
    <citation type="submission" date="2018-11" db="EMBL/GenBank/DDBJ databases">
        <authorList>
            <consortium name="Pathogen Informatics"/>
        </authorList>
    </citation>
    <scope>NUCLEOTIDE SEQUENCE [LARGE SCALE GENOMIC DNA]</scope>
    <source>
        <strain evidence="1 2">Zambia</strain>
    </source>
</reference>
<dbReference type="EMBL" id="UZAI01003583">
    <property type="protein sequence ID" value="VDO80891.1"/>
    <property type="molecule type" value="Genomic_DNA"/>
</dbReference>
<gene>
    <name evidence="1" type="ORF">SMRZ_LOCUS8327</name>
</gene>
<evidence type="ECO:0000313" key="2">
    <source>
        <dbReference type="Proteomes" id="UP000277204"/>
    </source>
</evidence>
<organism evidence="1 2">
    <name type="scientific">Schistosoma margrebowiei</name>
    <dbReference type="NCBI Taxonomy" id="48269"/>
    <lineage>
        <taxon>Eukaryota</taxon>
        <taxon>Metazoa</taxon>
        <taxon>Spiralia</taxon>
        <taxon>Lophotrochozoa</taxon>
        <taxon>Platyhelminthes</taxon>
        <taxon>Trematoda</taxon>
        <taxon>Digenea</taxon>
        <taxon>Strigeidida</taxon>
        <taxon>Schistosomatoidea</taxon>
        <taxon>Schistosomatidae</taxon>
        <taxon>Schistosoma</taxon>
    </lineage>
</organism>
<evidence type="ECO:0000313" key="1">
    <source>
        <dbReference type="EMBL" id="VDO80891.1"/>
    </source>
</evidence>
<accession>A0A3P7Y1P1</accession>
<keyword evidence="2" id="KW-1185">Reference proteome</keyword>
<protein>
    <submittedName>
        <fullName evidence="1">Uncharacterized protein</fullName>
    </submittedName>
</protein>
<sequence>MGSIFIVREANGSIVIARSFSFTFSSFFILNCEFMDVHLHFQITFEITHLFYCNLFFRQVIVRT</sequence>
<proteinExistence type="predicted"/>
<dbReference type="AlphaFoldDB" id="A0A3P7Y1P1"/>
<dbReference type="Proteomes" id="UP000277204">
    <property type="component" value="Unassembled WGS sequence"/>
</dbReference>
<name>A0A3P7Y1P1_9TREM</name>